<keyword evidence="1" id="KW-0378">Hydrolase</keyword>
<evidence type="ECO:0000313" key="6">
    <source>
        <dbReference type="RefSeq" id="XP_033531725.1"/>
    </source>
</evidence>
<dbReference type="GeneID" id="54423174"/>
<dbReference type="AlphaFoldDB" id="A0A6G1FWD5"/>
<keyword evidence="2" id="KW-0812">Transmembrane</keyword>
<reference evidence="6" key="2">
    <citation type="submission" date="2020-04" db="EMBL/GenBank/DDBJ databases">
        <authorList>
            <consortium name="NCBI Genome Project"/>
        </authorList>
    </citation>
    <scope>NUCLEOTIDE SEQUENCE</scope>
    <source>
        <strain evidence="6">CBS 781.70</strain>
    </source>
</reference>
<evidence type="ECO:0000259" key="3">
    <source>
        <dbReference type="Pfam" id="PF07859"/>
    </source>
</evidence>
<keyword evidence="5" id="KW-1185">Reference proteome</keyword>
<dbReference type="Gene3D" id="3.40.50.1820">
    <property type="entry name" value="alpha/beta hydrolase"/>
    <property type="match status" value="1"/>
</dbReference>
<dbReference type="EMBL" id="ML975168">
    <property type="protein sequence ID" value="KAF1810094.1"/>
    <property type="molecule type" value="Genomic_DNA"/>
</dbReference>
<feature type="domain" description="Alpha/beta hydrolase fold-3" evidence="3">
    <location>
        <begin position="71"/>
        <end position="280"/>
    </location>
</feature>
<sequence length="309" mass="33631">MSEPPKAHTWPTYLFYKLLFSLPFSFFSYFRGLTRPSHPHTLLHIPSRDPNRTILAHVYAPPSPSSPSPILLNFHGSGFMIPMHGTDSLFCHRVAHEAGYTVIDCSYRLAPDHPFPCPVEDAEDALAYVLAHPDRYDLSHLALSGFSAGANLALVLAHQSSARYPKAALGNVRLIAFYPPTDLSIAAESKKTPDGKAGTLPAGIMKAFNAAYVLPGQDIGDPRISPGRAAVGDFPAGMESLWVTGTKDSLLAEAEEMAGRLEGSGRRATVKRVVGGDHGFDKKTEGKITAEEREGKEESYRMAVEFLKL</sequence>
<feature type="transmembrane region" description="Helical" evidence="2">
    <location>
        <begin position="12"/>
        <end position="30"/>
    </location>
</feature>
<dbReference type="GO" id="GO:0016787">
    <property type="term" value="F:hydrolase activity"/>
    <property type="evidence" value="ECO:0007669"/>
    <property type="project" value="UniProtKB-KW"/>
</dbReference>
<keyword evidence="2" id="KW-1133">Transmembrane helix</keyword>
<dbReference type="InterPro" id="IPR013094">
    <property type="entry name" value="AB_hydrolase_3"/>
</dbReference>
<reference evidence="4 6" key="1">
    <citation type="submission" date="2020-01" db="EMBL/GenBank/DDBJ databases">
        <authorList>
            <consortium name="DOE Joint Genome Institute"/>
            <person name="Haridas S."/>
            <person name="Albert R."/>
            <person name="Binder M."/>
            <person name="Bloem J."/>
            <person name="Labutti K."/>
            <person name="Salamov A."/>
            <person name="Andreopoulos B."/>
            <person name="Baker S.E."/>
            <person name="Barry K."/>
            <person name="Bills G."/>
            <person name="Bluhm B.H."/>
            <person name="Cannon C."/>
            <person name="Castanera R."/>
            <person name="Culley D.E."/>
            <person name="Daum C."/>
            <person name="Ezra D."/>
            <person name="Gonzalez J.B."/>
            <person name="Henrissat B."/>
            <person name="Kuo A."/>
            <person name="Liang C."/>
            <person name="Lipzen A."/>
            <person name="Lutzoni F."/>
            <person name="Magnuson J."/>
            <person name="Mondo S."/>
            <person name="Nolan M."/>
            <person name="Ohm R."/>
            <person name="Pangilinan J."/>
            <person name="Park H.-J."/>
            <person name="Ramirez L."/>
            <person name="Alfaro M."/>
            <person name="Sun H."/>
            <person name="Tritt A."/>
            <person name="Yoshinaga Y."/>
            <person name="Zwiers L.-H."/>
            <person name="Turgeon B.G."/>
            <person name="Goodwin S.B."/>
            <person name="Spatafora J.W."/>
            <person name="Crous P.W."/>
            <person name="Grigoriev I.V."/>
        </authorList>
    </citation>
    <scope>NUCLEOTIDE SEQUENCE</scope>
    <source>
        <strain evidence="4 6">CBS 781.70</strain>
    </source>
</reference>
<dbReference type="OrthoDB" id="408631at2759"/>
<evidence type="ECO:0000313" key="4">
    <source>
        <dbReference type="EMBL" id="KAF1810094.1"/>
    </source>
</evidence>
<dbReference type="Pfam" id="PF07859">
    <property type="entry name" value="Abhydrolase_3"/>
    <property type="match status" value="1"/>
</dbReference>
<dbReference type="PANTHER" id="PTHR48081">
    <property type="entry name" value="AB HYDROLASE SUPERFAMILY PROTEIN C4A8.06C"/>
    <property type="match status" value="1"/>
</dbReference>
<protein>
    <submittedName>
        <fullName evidence="4 6">Esterase/lipase</fullName>
    </submittedName>
</protein>
<keyword evidence="2" id="KW-0472">Membrane</keyword>
<proteinExistence type="predicted"/>
<evidence type="ECO:0000313" key="5">
    <source>
        <dbReference type="Proteomes" id="UP000504638"/>
    </source>
</evidence>
<dbReference type="Proteomes" id="UP000504638">
    <property type="component" value="Unplaced"/>
</dbReference>
<gene>
    <name evidence="4 6" type="ORF">P152DRAFT_508940</name>
</gene>
<organism evidence="4">
    <name type="scientific">Eremomyces bilateralis CBS 781.70</name>
    <dbReference type="NCBI Taxonomy" id="1392243"/>
    <lineage>
        <taxon>Eukaryota</taxon>
        <taxon>Fungi</taxon>
        <taxon>Dikarya</taxon>
        <taxon>Ascomycota</taxon>
        <taxon>Pezizomycotina</taxon>
        <taxon>Dothideomycetes</taxon>
        <taxon>Dothideomycetes incertae sedis</taxon>
        <taxon>Eremomycetales</taxon>
        <taxon>Eremomycetaceae</taxon>
        <taxon>Eremomyces</taxon>
    </lineage>
</organism>
<dbReference type="PANTHER" id="PTHR48081:SF8">
    <property type="entry name" value="ALPHA_BETA HYDROLASE FOLD-3 DOMAIN-CONTAINING PROTEIN-RELATED"/>
    <property type="match status" value="1"/>
</dbReference>
<name>A0A6G1FWD5_9PEZI</name>
<dbReference type="InterPro" id="IPR050300">
    <property type="entry name" value="GDXG_lipolytic_enzyme"/>
</dbReference>
<evidence type="ECO:0000256" key="1">
    <source>
        <dbReference type="ARBA" id="ARBA00022801"/>
    </source>
</evidence>
<reference evidence="6" key="3">
    <citation type="submission" date="2025-04" db="UniProtKB">
        <authorList>
            <consortium name="RefSeq"/>
        </authorList>
    </citation>
    <scope>IDENTIFICATION</scope>
    <source>
        <strain evidence="6">CBS 781.70</strain>
    </source>
</reference>
<accession>A0A6G1FWD5</accession>
<dbReference type="SUPFAM" id="SSF53474">
    <property type="entry name" value="alpha/beta-Hydrolases"/>
    <property type="match status" value="1"/>
</dbReference>
<evidence type="ECO:0000256" key="2">
    <source>
        <dbReference type="SAM" id="Phobius"/>
    </source>
</evidence>
<dbReference type="InterPro" id="IPR029058">
    <property type="entry name" value="AB_hydrolase_fold"/>
</dbReference>
<dbReference type="RefSeq" id="XP_033531725.1">
    <property type="nucleotide sequence ID" value="XM_033682604.1"/>
</dbReference>